<sequence length="105" mass="11695">VILPPELFASNGNSQIEIPFGRDGSESQSVGRSEDEEEDEDDVPEDGDRNTRSTFIKSTHQPGKSEVAKDKVDVTFDLSQPCEIFRSLPPDRPSLPHPNDLFILQ</sequence>
<dbReference type="EMBL" id="JAWJWE010000004">
    <property type="protein sequence ID" value="KAK6636550.1"/>
    <property type="molecule type" value="Genomic_DNA"/>
</dbReference>
<evidence type="ECO:0000256" key="1">
    <source>
        <dbReference type="SAM" id="MobiDB-lite"/>
    </source>
</evidence>
<feature type="compositionally biased region" description="Polar residues" evidence="1">
    <location>
        <begin position="52"/>
        <end position="62"/>
    </location>
</feature>
<organism evidence="2 3">
    <name type="scientific">Polyplax serrata</name>
    <name type="common">Common mouse louse</name>
    <dbReference type="NCBI Taxonomy" id="468196"/>
    <lineage>
        <taxon>Eukaryota</taxon>
        <taxon>Metazoa</taxon>
        <taxon>Ecdysozoa</taxon>
        <taxon>Arthropoda</taxon>
        <taxon>Hexapoda</taxon>
        <taxon>Insecta</taxon>
        <taxon>Pterygota</taxon>
        <taxon>Neoptera</taxon>
        <taxon>Paraneoptera</taxon>
        <taxon>Psocodea</taxon>
        <taxon>Troctomorpha</taxon>
        <taxon>Phthiraptera</taxon>
        <taxon>Anoplura</taxon>
        <taxon>Polyplacidae</taxon>
        <taxon>Polyplax</taxon>
    </lineage>
</organism>
<evidence type="ECO:0000313" key="2">
    <source>
        <dbReference type="EMBL" id="KAK6636550.1"/>
    </source>
</evidence>
<feature type="non-terminal residue" evidence="2">
    <location>
        <position position="1"/>
    </location>
</feature>
<comment type="caution">
    <text evidence="2">The sequence shown here is derived from an EMBL/GenBank/DDBJ whole genome shotgun (WGS) entry which is preliminary data.</text>
</comment>
<dbReference type="AlphaFoldDB" id="A0AAN8S9Y1"/>
<reference evidence="2 3" key="1">
    <citation type="submission" date="2023-10" db="EMBL/GenBank/DDBJ databases">
        <title>Genomes of two closely related lineages of the louse Polyplax serrata with different host specificities.</title>
        <authorList>
            <person name="Martinu J."/>
            <person name="Tarabai H."/>
            <person name="Stefka J."/>
            <person name="Hypsa V."/>
        </authorList>
    </citation>
    <scope>NUCLEOTIDE SEQUENCE [LARGE SCALE GENOMIC DNA]</scope>
    <source>
        <strain evidence="2">HR10_N</strain>
    </source>
</reference>
<protein>
    <submittedName>
        <fullName evidence="2">Uncharacterized protein</fullName>
    </submittedName>
</protein>
<feature type="non-terminal residue" evidence="2">
    <location>
        <position position="105"/>
    </location>
</feature>
<proteinExistence type="predicted"/>
<evidence type="ECO:0000313" key="3">
    <source>
        <dbReference type="Proteomes" id="UP001372834"/>
    </source>
</evidence>
<name>A0AAN8S9Y1_POLSC</name>
<dbReference type="Proteomes" id="UP001372834">
    <property type="component" value="Unassembled WGS sequence"/>
</dbReference>
<gene>
    <name evidence="2" type="ORF">RUM43_010212</name>
</gene>
<feature type="compositionally biased region" description="Acidic residues" evidence="1">
    <location>
        <begin position="34"/>
        <end position="45"/>
    </location>
</feature>
<feature type="region of interest" description="Disordered" evidence="1">
    <location>
        <begin position="86"/>
        <end position="105"/>
    </location>
</feature>
<accession>A0AAN8S9Y1</accession>
<feature type="region of interest" description="Disordered" evidence="1">
    <location>
        <begin position="1"/>
        <end position="68"/>
    </location>
</feature>